<keyword evidence="2" id="KW-1185">Reference proteome</keyword>
<dbReference type="OrthoDB" id="3258141at2759"/>
<accession>A0A8S0W8Z3</accession>
<sequence>MANLIRSAKSGSDWTLNDLDSYHISLNQMDALPFFGLQALPQPSVDPELLTNVEAGAMQQDRHAELITYLDLAMIPENGETAVDDFAVELFKILGYVRRERVARTRMDLPLLICGESRHVKTDVCIIDRSQNDILLLVQEDKRLEHGEPVNARAQLVAEAIGAFNENNAQREAAGLAPLAEKVIPGIVMVGTSPTFFKIPVTRTLSTHIRHGTYPPEETQVTYCYPPVPRPARRRSEGMKPLDNRREILKCYEAFKVIVGI</sequence>
<dbReference type="EMBL" id="CACVBS010000058">
    <property type="protein sequence ID" value="CAA7267248.1"/>
    <property type="molecule type" value="Genomic_DNA"/>
</dbReference>
<organism evidence="1 2">
    <name type="scientific">Cyclocybe aegerita</name>
    <name type="common">Black poplar mushroom</name>
    <name type="synonym">Agrocybe aegerita</name>
    <dbReference type="NCBI Taxonomy" id="1973307"/>
    <lineage>
        <taxon>Eukaryota</taxon>
        <taxon>Fungi</taxon>
        <taxon>Dikarya</taxon>
        <taxon>Basidiomycota</taxon>
        <taxon>Agaricomycotina</taxon>
        <taxon>Agaricomycetes</taxon>
        <taxon>Agaricomycetidae</taxon>
        <taxon>Agaricales</taxon>
        <taxon>Agaricineae</taxon>
        <taxon>Bolbitiaceae</taxon>
        <taxon>Cyclocybe</taxon>
    </lineage>
</organism>
<reference evidence="1 2" key="1">
    <citation type="submission" date="2020-01" db="EMBL/GenBank/DDBJ databases">
        <authorList>
            <person name="Gupta K D."/>
        </authorList>
    </citation>
    <scope>NUCLEOTIDE SEQUENCE [LARGE SCALE GENOMIC DNA]</scope>
</reference>
<evidence type="ECO:0000313" key="1">
    <source>
        <dbReference type="EMBL" id="CAA7267248.1"/>
    </source>
</evidence>
<gene>
    <name evidence="1" type="ORF">AAE3_LOCUS9546</name>
</gene>
<comment type="caution">
    <text evidence="1">The sequence shown here is derived from an EMBL/GenBank/DDBJ whole genome shotgun (WGS) entry which is preliminary data.</text>
</comment>
<dbReference type="Proteomes" id="UP000467700">
    <property type="component" value="Unassembled WGS sequence"/>
</dbReference>
<evidence type="ECO:0000313" key="2">
    <source>
        <dbReference type="Proteomes" id="UP000467700"/>
    </source>
</evidence>
<protein>
    <submittedName>
        <fullName evidence="1">Uncharacterized protein</fullName>
    </submittedName>
</protein>
<name>A0A8S0W8Z3_CYCAE</name>
<dbReference type="AlphaFoldDB" id="A0A8S0W8Z3"/>
<proteinExistence type="predicted"/>